<dbReference type="Proteomes" id="UP001497623">
    <property type="component" value="Unassembled WGS sequence"/>
</dbReference>
<proteinExistence type="predicted"/>
<evidence type="ECO:0000313" key="2">
    <source>
        <dbReference type="EMBL" id="CAL4222596.1"/>
    </source>
</evidence>
<accession>A0AAV2SRT6</accession>
<feature type="region of interest" description="Disordered" evidence="1">
    <location>
        <begin position="96"/>
        <end position="165"/>
    </location>
</feature>
<evidence type="ECO:0000313" key="3">
    <source>
        <dbReference type="Proteomes" id="UP001497623"/>
    </source>
</evidence>
<feature type="compositionally biased region" description="Basic and acidic residues" evidence="1">
    <location>
        <begin position="340"/>
        <end position="365"/>
    </location>
</feature>
<comment type="caution">
    <text evidence="2">The sequence shown here is derived from an EMBL/GenBank/DDBJ whole genome shotgun (WGS) entry which is preliminary data.</text>
</comment>
<gene>
    <name evidence="2" type="ORF">MNOR_LOCUS39199</name>
</gene>
<feature type="compositionally biased region" description="Low complexity" evidence="1">
    <location>
        <begin position="303"/>
        <end position="315"/>
    </location>
</feature>
<feature type="region of interest" description="Disordered" evidence="1">
    <location>
        <begin position="267"/>
        <end position="365"/>
    </location>
</feature>
<organism evidence="2 3">
    <name type="scientific">Meganyctiphanes norvegica</name>
    <name type="common">Northern krill</name>
    <name type="synonym">Thysanopoda norvegica</name>
    <dbReference type="NCBI Taxonomy" id="48144"/>
    <lineage>
        <taxon>Eukaryota</taxon>
        <taxon>Metazoa</taxon>
        <taxon>Ecdysozoa</taxon>
        <taxon>Arthropoda</taxon>
        <taxon>Crustacea</taxon>
        <taxon>Multicrustacea</taxon>
        <taxon>Malacostraca</taxon>
        <taxon>Eumalacostraca</taxon>
        <taxon>Eucarida</taxon>
        <taxon>Euphausiacea</taxon>
        <taxon>Euphausiidae</taxon>
        <taxon>Meganyctiphanes</taxon>
    </lineage>
</organism>
<dbReference type="AlphaFoldDB" id="A0AAV2SRT6"/>
<sequence>MPSGAVCTNAAAQAKASGSSTGNNADNTEDDGTATVYDTEAEYDEDLAQLDMLLHYVNNLSASLEFLAWENKRISTDLVPTLLNMYDALYTRLKDDDDEPEKASLEAGDEDQHGNKLRAEELAKSCADLSTTGDKEREPTTKENGEIGAKDSRGSDGDRVKENGVLIDQNRHPYSCRDRLLINEKELDNENQLNNNILGSNNSEMCKKCEVLRTSSLCQCSAKTSMAESITNLFEEIERKMDSEAVSHYDNLDKRLRKEHIYAEPNIFPKHSPNKLSPKHPETPTSPPGFDPRKFKDVYRPLSSISSSSSSSSNSLPRRGVPVNMSAYLASAESLEDNDADHSDTEETTRRRDRTIKARREKAMR</sequence>
<name>A0AAV2SRT6_MEGNR</name>
<evidence type="ECO:0000256" key="1">
    <source>
        <dbReference type="SAM" id="MobiDB-lite"/>
    </source>
</evidence>
<feature type="region of interest" description="Disordered" evidence="1">
    <location>
        <begin position="1"/>
        <end position="32"/>
    </location>
</feature>
<reference evidence="2 3" key="1">
    <citation type="submission" date="2024-05" db="EMBL/GenBank/DDBJ databases">
        <authorList>
            <person name="Wallberg A."/>
        </authorList>
    </citation>
    <scope>NUCLEOTIDE SEQUENCE [LARGE SCALE GENOMIC DNA]</scope>
</reference>
<protein>
    <submittedName>
        <fullName evidence="2">Uncharacterized protein</fullName>
    </submittedName>
</protein>
<feature type="compositionally biased region" description="Polar residues" evidence="1">
    <location>
        <begin position="16"/>
        <end position="26"/>
    </location>
</feature>
<keyword evidence="3" id="KW-1185">Reference proteome</keyword>
<dbReference type="EMBL" id="CAXKWB010098528">
    <property type="protein sequence ID" value="CAL4222596.1"/>
    <property type="molecule type" value="Genomic_DNA"/>
</dbReference>
<feature type="non-terminal residue" evidence="2">
    <location>
        <position position="365"/>
    </location>
</feature>
<feature type="compositionally biased region" description="Basic and acidic residues" evidence="1">
    <location>
        <begin position="110"/>
        <end position="123"/>
    </location>
</feature>
<feature type="compositionally biased region" description="Basic and acidic residues" evidence="1">
    <location>
        <begin position="133"/>
        <end position="162"/>
    </location>
</feature>